<evidence type="ECO:0000313" key="9">
    <source>
        <dbReference type="EMBL" id="EKU95864.1"/>
    </source>
</evidence>
<keyword evidence="10" id="KW-1185">Reference proteome</keyword>
<sequence length="319" mass="34679">MRYWVILILMVILGLAFAYIYVNVGNMAEPGTQPWKIIAARRSKTLITMLIVAVCQAMATLAFQTVTTNRILTPSIMGFESLYAVIQTGTIFVGGVAGFVAFQGTGAFLLQVGLMVALAVFLYGWLLSGKFGNLHVMLLVGIIIGTGMRSLSTFMQRMLSPSEFDVLSARMFGSLANAKTDEPVAIILTVFTSALLFFYSRRLNTVALGRDVAVNLGVNHKRALMWTLTLTAVLIAVSTALVGPMTFFGFLVVTLTYQAAETYDHRYTFPMAVAIGFATLSGAYVVMQNIFYAEGVVSVIIELIGGSVFLIVVLKRGRL</sequence>
<feature type="transmembrane region" description="Helical" evidence="8">
    <location>
        <begin position="108"/>
        <end position="126"/>
    </location>
</feature>
<dbReference type="PATRIC" id="fig|883066.3.peg.669"/>
<evidence type="ECO:0000256" key="1">
    <source>
        <dbReference type="ARBA" id="ARBA00004651"/>
    </source>
</evidence>
<evidence type="ECO:0000256" key="3">
    <source>
        <dbReference type="ARBA" id="ARBA00022448"/>
    </source>
</evidence>
<keyword evidence="6 8" id="KW-1133">Transmembrane helix</keyword>
<gene>
    <name evidence="9" type="ORF">HMPREF9233_00651</name>
</gene>
<dbReference type="InterPro" id="IPR000522">
    <property type="entry name" value="ABC_transptr_permease_BtuC"/>
</dbReference>
<feature type="transmembrane region" description="Helical" evidence="8">
    <location>
        <begin position="184"/>
        <end position="203"/>
    </location>
</feature>
<protein>
    <submittedName>
        <fullName evidence="9">Uncharacterized protein</fullName>
    </submittedName>
</protein>
<feature type="transmembrane region" description="Helical" evidence="8">
    <location>
        <begin position="45"/>
        <end position="63"/>
    </location>
</feature>
<feature type="transmembrane region" description="Helical" evidence="8">
    <location>
        <begin position="267"/>
        <end position="286"/>
    </location>
</feature>
<evidence type="ECO:0000313" key="10">
    <source>
        <dbReference type="Proteomes" id="UP000009888"/>
    </source>
</evidence>
<dbReference type="PANTHER" id="PTHR30472">
    <property type="entry name" value="FERRIC ENTEROBACTIN TRANSPORT SYSTEM PERMEASE PROTEIN"/>
    <property type="match status" value="1"/>
</dbReference>
<dbReference type="EMBL" id="AGWL01000002">
    <property type="protein sequence ID" value="EKU95864.1"/>
    <property type="molecule type" value="Genomic_DNA"/>
</dbReference>
<comment type="similarity">
    <text evidence="2">Belongs to the binding-protein-dependent transport system permease family. FecCD subfamily.</text>
</comment>
<evidence type="ECO:0000256" key="7">
    <source>
        <dbReference type="ARBA" id="ARBA00023136"/>
    </source>
</evidence>
<evidence type="ECO:0000256" key="6">
    <source>
        <dbReference type="ARBA" id="ARBA00022989"/>
    </source>
</evidence>
<comment type="subcellular location">
    <subcellularLocation>
        <location evidence="1">Cell membrane</location>
        <topology evidence="1">Multi-pass membrane protein</topology>
    </subcellularLocation>
</comment>
<feature type="transmembrane region" description="Helical" evidence="8">
    <location>
        <begin position="223"/>
        <end position="255"/>
    </location>
</feature>
<dbReference type="Pfam" id="PF01032">
    <property type="entry name" value="FecCD"/>
    <property type="match status" value="1"/>
</dbReference>
<feature type="transmembrane region" description="Helical" evidence="8">
    <location>
        <begin position="83"/>
        <end position="101"/>
    </location>
</feature>
<name>K9EF78_9ACTO</name>
<evidence type="ECO:0000256" key="5">
    <source>
        <dbReference type="ARBA" id="ARBA00022692"/>
    </source>
</evidence>
<evidence type="ECO:0000256" key="4">
    <source>
        <dbReference type="ARBA" id="ARBA00022475"/>
    </source>
</evidence>
<dbReference type="Gene3D" id="1.10.3470.10">
    <property type="entry name" value="ABC transporter involved in vitamin B12 uptake, BtuC"/>
    <property type="match status" value="1"/>
</dbReference>
<feature type="transmembrane region" description="Helical" evidence="8">
    <location>
        <begin position="6"/>
        <end position="24"/>
    </location>
</feature>
<dbReference type="GO" id="GO:0033214">
    <property type="term" value="P:siderophore-iron import into cell"/>
    <property type="evidence" value="ECO:0007669"/>
    <property type="project" value="TreeGrafter"/>
</dbReference>
<evidence type="ECO:0000256" key="8">
    <source>
        <dbReference type="SAM" id="Phobius"/>
    </source>
</evidence>
<keyword evidence="5 8" id="KW-0812">Transmembrane</keyword>
<keyword evidence="3" id="KW-0813">Transport</keyword>
<comment type="caution">
    <text evidence="9">The sequence shown here is derived from an EMBL/GenBank/DDBJ whole genome shotgun (WGS) entry which is preliminary data.</text>
</comment>
<dbReference type="SUPFAM" id="SSF81345">
    <property type="entry name" value="ABC transporter involved in vitamin B12 uptake, BtuC"/>
    <property type="match status" value="1"/>
</dbReference>
<accession>K9EF78</accession>
<dbReference type="GO" id="GO:0022857">
    <property type="term" value="F:transmembrane transporter activity"/>
    <property type="evidence" value="ECO:0007669"/>
    <property type="project" value="InterPro"/>
</dbReference>
<evidence type="ECO:0000256" key="2">
    <source>
        <dbReference type="ARBA" id="ARBA00007935"/>
    </source>
</evidence>
<keyword evidence="4" id="KW-1003">Cell membrane</keyword>
<proteinExistence type="inferred from homology"/>
<dbReference type="AlphaFoldDB" id="K9EF78"/>
<dbReference type="PANTHER" id="PTHR30472:SF19">
    <property type="entry name" value="PETROBACTIN IMPORT SYSTEM PERMEASE PROTEIN YCLO"/>
    <property type="match status" value="1"/>
</dbReference>
<feature type="transmembrane region" description="Helical" evidence="8">
    <location>
        <begin position="292"/>
        <end position="314"/>
    </location>
</feature>
<dbReference type="eggNOG" id="COG4605">
    <property type="taxonomic scope" value="Bacteria"/>
</dbReference>
<reference evidence="9 10" key="1">
    <citation type="submission" date="2012-09" db="EMBL/GenBank/DDBJ databases">
        <title>The Genome Sequence of Actinobaculum massiliae ACS-171-V-COL2.</title>
        <authorList>
            <consortium name="The Broad Institute Genome Sequencing Platform"/>
            <person name="Earl A."/>
            <person name="Ward D."/>
            <person name="Feldgarden M."/>
            <person name="Gevers D."/>
            <person name="Saerens B."/>
            <person name="Vaneechoutte M."/>
            <person name="Walker B."/>
            <person name="Young S.K."/>
            <person name="Zeng Q."/>
            <person name="Gargeya S."/>
            <person name="Fitzgerald M."/>
            <person name="Haas B."/>
            <person name="Abouelleil A."/>
            <person name="Alvarado L."/>
            <person name="Arachchi H.M."/>
            <person name="Berlin A."/>
            <person name="Chapman S.B."/>
            <person name="Goldberg J."/>
            <person name="Griggs A."/>
            <person name="Gujja S."/>
            <person name="Hansen M."/>
            <person name="Howarth C."/>
            <person name="Imamovic A."/>
            <person name="Larimer J."/>
            <person name="McCowen C."/>
            <person name="Montmayeur A."/>
            <person name="Murphy C."/>
            <person name="Neiman D."/>
            <person name="Pearson M."/>
            <person name="Priest M."/>
            <person name="Roberts A."/>
            <person name="Saif S."/>
            <person name="Shea T."/>
            <person name="Sisk P."/>
            <person name="Sykes S."/>
            <person name="Wortman J."/>
            <person name="Nusbaum C."/>
            <person name="Birren B."/>
        </authorList>
    </citation>
    <scope>NUCLEOTIDE SEQUENCE [LARGE SCALE GENOMIC DNA]</scope>
    <source>
        <strain evidence="10">ACS-171-V-Col2</strain>
    </source>
</reference>
<dbReference type="HOGENOM" id="CLU_050494_0_0_11"/>
<keyword evidence="7 8" id="KW-0472">Membrane</keyword>
<dbReference type="Proteomes" id="UP000009888">
    <property type="component" value="Unassembled WGS sequence"/>
</dbReference>
<dbReference type="STRING" id="202789.GCA_001457435_01481"/>
<organism evidence="9 10">
    <name type="scientific">Actinobaculum massiliense ACS-171-V-Col2</name>
    <dbReference type="NCBI Taxonomy" id="883066"/>
    <lineage>
        <taxon>Bacteria</taxon>
        <taxon>Bacillati</taxon>
        <taxon>Actinomycetota</taxon>
        <taxon>Actinomycetes</taxon>
        <taxon>Actinomycetales</taxon>
        <taxon>Actinomycetaceae</taxon>
        <taxon>Actinobaculum</taxon>
    </lineage>
</organism>
<dbReference type="GO" id="GO:0005886">
    <property type="term" value="C:plasma membrane"/>
    <property type="evidence" value="ECO:0007669"/>
    <property type="project" value="UniProtKB-SubCell"/>
</dbReference>
<dbReference type="InterPro" id="IPR037294">
    <property type="entry name" value="ABC_BtuC-like"/>
</dbReference>